<dbReference type="EMBL" id="FONX01000006">
    <property type="protein sequence ID" value="SFE85892.1"/>
    <property type="molecule type" value="Genomic_DNA"/>
</dbReference>
<keyword evidence="1" id="KW-0560">Oxidoreductase</keyword>
<dbReference type="Proteomes" id="UP000199119">
    <property type="component" value="Unassembled WGS sequence"/>
</dbReference>
<proteinExistence type="predicted"/>
<evidence type="ECO:0000313" key="2">
    <source>
        <dbReference type="Proteomes" id="UP000199119"/>
    </source>
</evidence>
<organism evidence="1 2">
    <name type="scientific">Paracidovorax wautersii</name>
    <dbReference type="NCBI Taxonomy" id="1177982"/>
    <lineage>
        <taxon>Bacteria</taxon>
        <taxon>Pseudomonadati</taxon>
        <taxon>Pseudomonadota</taxon>
        <taxon>Betaproteobacteria</taxon>
        <taxon>Burkholderiales</taxon>
        <taxon>Comamonadaceae</taxon>
        <taxon>Paracidovorax</taxon>
    </lineage>
</organism>
<reference evidence="2" key="1">
    <citation type="submission" date="2016-10" db="EMBL/GenBank/DDBJ databases">
        <authorList>
            <person name="Varghese N."/>
            <person name="Submissions S."/>
        </authorList>
    </citation>
    <scope>NUCLEOTIDE SEQUENCE [LARGE SCALE GENOMIC DNA]</scope>
    <source>
        <strain evidence="2">DSM 27981</strain>
    </source>
</reference>
<evidence type="ECO:0000313" key="1">
    <source>
        <dbReference type="EMBL" id="SFE85892.1"/>
    </source>
</evidence>
<sequence length="151" mass="17075">MTEQVLDKPRSEQFLGMSHGTLECRTIAAARTFRTEFLGLGTIKHSDVSFVTWADDTSFYLACVETGDQTGEQGLENRWELSVRSDEEVVAAYQQAEQNRDRWQIRAVTPLSEQDGFKWFAVQDADANWWGISSRGPEWFDQAFASVGAAQ</sequence>
<dbReference type="GO" id="GO:0051213">
    <property type="term" value="F:dioxygenase activity"/>
    <property type="evidence" value="ECO:0007669"/>
    <property type="project" value="UniProtKB-KW"/>
</dbReference>
<protein>
    <submittedName>
        <fullName evidence="1">Catechol 2,3-dioxygenase</fullName>
    </submittedName>
</protein>
<dbReference type="Gene3D" id="3.10.180.10">
    <property type="entry name" value="2,3-Dihydroxybiphenyl 1,2-Dioxygenase, domain 1"/>
    <property type="match status" value="1"/>
</dbReference>
<gene>
    <name evidence="1" type="ORF">SAMN04489711_106121</name>
</gene>
<accession>A0A1I2DYQ8</accession>
<dbReference type="STRING" id="1177982.SAMN04489711_106121"/>
<keyword evidence="1" id="KW-0223">Dioxygenase</keyword>
<dbReference type="InterPro" id="IPR029068">
    <property type="entry name" value="Glyas_Bleomycin-R_OHBP_Dase"/>
</dbReference>
<name>A0A1I2DYQ8_9BURK</name>
<dbReference type="RefSeq" id="WP_059400332.1">
    <property type="nucleotide sequence ID" value="NZ_FONX01000006.1"/>
</dbReference>
<keyword evidence="2" id="KW-1185">Reference proteome</keyword>
<dbReference type="OrthoDB" id="9792626at2"/>
<dbReference type="SUPFAM" id="SSF54593">
    <property type="entry name" value="Glyoxalase/Bleomycin resistance protein/Dihydroxybiphenyl dioxygenase"/>
    <property type="match status" value="1"/>
</dbReference>
<dbReference type="AlphaFoldDB" id="A0A1I2DYQ8"/>